<comment type="catalytic activity">
    <reaction evidence="1">
        <text>Cleavage of an N-acetyl or N-formyl amino acid from the N-terminus of a polypeptide.</text>
        <dbReference type="EC" id="3.4.19.1"/>
    </reaction>
</comment>
<feature type="domain" description="Acylamino-acid-releasing enzyme N-terminal" evidence="10">
    <location>
        <begin position="111"/>
        <end position="427"/>
    </location>
</feature>
<reference evidence="12" key="2">
    <citation type="submission" date="2014-07" db="EMBL/GenBank/DDBJ databases">
        <authorList>
            <person name="Hull J."/>
        </authorList>
    </citation>
    <scope>NUCLEOTIDE SEQUENCE</scope>
</reference>
<dbReference type="Pfam" id="PF19283">
    <property type="entry name" value="APEH_N"/>
    <property type="match status" value="1"/>
</dbReference>
<evidence type="ECO:0000313" key="13">
    <source>
        <dbReference type="EMBL" id="JAG50141.1"/>
    </source>
</evidence>
<protein>
    <recommendedName>
        <fullName evidence="6">Acylamino-acid-releasing enzyme</fullName>
        <ecNumber evidence="5">3.4.19.1</ecNumber>
    </recommendedName>
</protein>
<gene>
    <name evidence="12" type="primary">Apeh_1</name>
    <name evidence="11" type="synonym">Apeh_0</name>
    <name evidence="11" type="ORF">CM83_61904</name>
    <name evidence="12" type="ORF">CM83_61906</name>
</gene>
<dbReference type="EMBL" id="GBHO01022687">
    <property type="protein sequence ID" value="JAG20917.1"/>
    <property type="molecule type" value="Transcribed_RNA"/>
</dbReference>
<sequence>MAKATNCLIKMESVVVNTFKEVIKNVGVTEGKIALASPRNVIVTSTWSQRNVDRRSTMQNKFVQLVELDCQEVTSLHASENSTELMTSYSPSFKFKSVLRDVPPSGTKATKKQHLEIWQNHAMKHLFDLTSLDLHGDVYTDAEFGCMEWSPCEEKLLYTAEKKKPKAEPFLPSPSKPSEDASYGTEYVMVEEWGETLVGKSSPVLVVCNMLKKELSVVSPDSSELSLGQGVWAPDGSIVCVGWETLPRRLGKVYCTNRSSWLLHISSDGKATNLSKDNVSILSPKFSNDGSKLIWLEREAGGAHHAATRLMKMDWTTKEVSVVVDIVDKCSTTLNGEKFFGIFSTNLGNCWTNDNKTVIINSVQRASVRMYAIDVETKDVVDITGCSANEESFSSGVLDVRQDMILAWRSSLLCTPSLLIGRLSKTTPIEWTTLIESQVTVEDFLVDVMRLESNVLTQKEKDFSAIYFGPKSGTNVPLIVFPHGGPHSASTNSYSMLAAYFGKLGFAVLFINYRGSIGAGEDSVKALLGNVGTIDVSDCHQSTLKALEKHSSILAKDKCILFGGSHGGFLVLHLSGQYPSFYKAVSSRNPVTDIAAIFPISDIPDWAMVESGLEYSPTAELDGKTFDMMKKMSPISHINNVTAPTLLLIGKSDLRVPPTQGINYYHALKARGKKTKVLVYEDNHGLPKTPHEVDFAINTVLWYLDCIDHSIPSR</sequence>
<dbReference type="GO" id="GO:0005737">
    <property type="term" value="C:cytoplasm"/>
    <property type="evidence" value="ECO:0007669"/>
    <property type="project" value="UniProtKB-SubCell"/>
</dbReference>
<evidence type="ECO:0000313" key="12">
    <source>
        <dbReference type="EMBL" id="JAG20917.1"/>
    </source>
</evidence>
<evidence type="ECO:0000259" key="9">
    <source>
        <dbReference type="Pfam" id="PF00326"/>
    </source>
</evidence>
<evidence type="ECO:0000256" key="2">
    <source>
        <dbReference type="ARBA" id="ARBA00004496"/>
    </source>
</evidence>
<dbReference type="GO" id="GO:0004252">
    <property type="term" value="F:serine-type endopeptidase activity"/>
    <property type="evidence" value="ECO:0007669"/>
    <property type="project" value="TreeGrafter"/>
</dbReference>
<dbReference type="Gene3D" id="3.40.50.1820">
    <property type="entry name" value="alpha/beta hydrolase"/>
    <property type="match status" value="1"/>
</dbReference>
<evidence type="ECO:0000313" key="11">
    <source>
        <dbReference type="EMBL" id="JAG20915.1"/>
    </source>
</evidence>
<dbReference type="GO" id="GO:0006508">
    <property type="term" value="P:proteolysis"/>
    <property type="evidence" value="ECO:0007669"/>
    <property type="project" value="InterPro"/>
</dbReference>
<evidence type="ECO:0000256" key="4">
    <source>
        <dbReference type="ARBA" id="ARBA00011881"/>
    </source>
</evidence>
<evidence type="ECO:0000256" key="1">
    <source>
        <dbReference type="ARBA" id="ARBA00000721"/>
    </source>
</evidence>
<dbReference type="AlphaFoldDB" id="A0A0A9XJL5"/>
<evidence type="ECO:0000259" key="10">
    <source>
        <dbReference type="Pfam" id="PF19283"/>
    </source>
</evidence>
<proteinExistence type="inferred from homology"/>
<evidence type="ECO:0000256" key="5">
    <source>
        <dbReference type="ARBA" id="ARBA00012917"/>
    </source>
</evidence>
<organism evidence="12">
    <name type="scientific">Lygus hesperus</name>
    <name type="common">Western plant bug</name>
    <dbReference type="NCBI Taxonomy" id="30085"/>
    <lineage>
        <taxon>Eukaryota</taxon>
        <taxon>Metazoa</taxon>
        <taxon>Ecdysozoa</taxon>
        <taxon>Arthropoda</taxon>
        <taxon>Hexapoda</taxon>
        <taxon>Insecta</taxon>
        <taxon>Pterygota</taxon>
        <taxon>Neoptera</taxon>
        <taxon>Paraneoptera</taxon>
        <taxon>Hemiptera</taxon>
        <taxon>Heteroptera</taxon>
        <taxon>Panheteroptera</taxon>
        <taxon>Cimicomorpha</taxon>
        <taxon>Miridae</taxon>
        <taxon>Mirini</taxon>
        <taxon>Lygus</taxon>
    </lineage>
</organism>
<evidence type="ECO:0000256" key="8">
    <source>
        <dbReference type="ARBA" id="ARBA00022801"/>
    </source>
</evidence>
<dbReference type="PANTHER" id="PTHR42776:SF4">
    <property type="entry name" value="ACYLAMINO-ACID-RELEASING ENZYME"/>
    <property type="match status" value="1"/>
</dbReference>
<dbReference type="InterPro" id="IPR011042">
    <property type="entry name" value="6-blade_b-propeller_TolB-like"/>
</dbReference>
<evidence type="ECO:0000256" key="6">
    <source>
        <dbReference type="ARBA" id="ARBA00018421"/>
    </source>
</evidence>
<accession>A0A0A9XJL5</accession>
<comment type="similarity">
    <text evidence="3">Belongs to the peptidase S9C family.</text>
</comment>
<reference evidence="13" key="3">
    <citation type="submission" date="2014-09" db="EMBL/GenBank/DDBJ databases">
        <authorList>
            <person name="Magalhaes I.L.F."/>
            <person name="Oliveira U."/>
            <person name="Santos F.R."/>
            <person name="Vidigal T.H.D.A."/>
            <person name="Brescovit A.D."/>
            <person name="Santos A.J."/>
        </authorList>
    </citation>
    <scope>NUCLEOTIDE SEQUENCE</scope>
</reference>
<reference evidence="12" key="1">
    <citation type="journal article" date="2014" name="PLoS ONE">
        <title>Transcriptome-Based Identification of ABC Transporters in the Western Tarnished Plant Bug Lygus hesperus.</title>
        <authorList>
            <person name="Hull J.J."/>
            <person name="Chaney K."/>
            <person name="Geib S.M."/>
            <person name="Fabrick J.A."/>
            <person name="Brent C.S."/>
            <person name="Walsh D."/>
            <person name="Lavine L.C."/>
        </authorList>
    </citation>
    <scope>NUCLEOTIDE SEQUENCE</scope>
</reference>
<keyword evidence="7" id="KW-0963">Cytoplasm</keyword>
<dbReference type="EMBL" id="GBHO01022689">
    <property type="protein sequence ID" value="JAG20915.1"/>
    <property type="molecule type" value="Transcribed_RNA"/>
</dbReference>
<dbReference type="PANTHER" id="PTHR42776">
    <property type="entry name" value="SERINE PEPTIDASE S9 FAMILY MEMBER"/>
    <property type="match status" value="1"/>
</dbReference>
<evidence type="ECO:0000256" key="7">
    <source>
        <dbReference type="ARBA" id="ARBA00022490"/>
    </source>
</evidence>
<dbReference type="SUPFAM" id="SSF53474">
    <property type="entry name" value="alpha/beta-Hydrolases"/>
    <property type="match status" value="1"/>
</dbReference>
<comment type="subunit">
    <text evidence="4">Homotetramer.</text>
</comment>
<dbReference type="EMBL" id="GBRD01015685">
    <property type="protein sequence ID" value="JAG50141.1"/>
    <property type="molecule type" value="Transcribed_RNA"/>
</dbReference>
<dbReference type="EC" id="3.4.19.1" evidence="5"/>
<comment type="subcellular location">
    <subcellularLocation>
        <location evidence="2">Cytoplasm</location>
    </subcellularLocation>
</comment>
<dbReference type="InterPro" id="IPR029058">
    <property type="entry name" value="AB_hydrolase_fold"/>
</dbReference>
<name>A0A0A9XJL5_LYGHE</name>
<keyword evidence="8" id="KW-0378">Hydrolase</keyword>
<dbReference type="GO" id="GO:0008242">
    <property type="term" value="F:omega peptidase activity"/>
    <property type="evidence" value="ECO:0007669"/>
    <property type="project" value="UniProtKB-EC"/>
</dbReference>
<evidence type="ECO:0000256" key="3">
    <source>
        <dbReference type="ARBA" id="ARBA00010040"/>
    </source>
</evidence>
<dbReference type="InterPro" id="IPR001375">
    <property type="entry name" value="Peptidase_S9_cat"/>
</dbReference>
<dbReference type="Gene3D" id="2.120.10.30">
    <property type="entry name" value="TolB, C-terminal domain"/>
    <property type="match status" value="1"/>
</dbReference>
<dbReference type="Pfam" id="PF00326">
    <property type="entry name" value="Peptidase_S9"/>
    <property type="match status" value="1"/>
</dbReference>
<dbReference type="SUPFAM" id="SSF82171">
    <property type="entry name" value="DPP6 N-terminal domain-like"/>
    <property type="match status" value="1"/>
</dbReference>
<feature type="domain" description="Peptidase S9 prolyl oligopeptidase catalytic" evidence="9">
    <location>
        <begin position="494"/>
        <end position="707"/>
    </location>
</feature>
<dbReference type="InterPro" id="IPR045550">
    <property type="entry name" value="AARE_N"/>
</dbReference>